<feature type="compositionally biased region" description="Acidic residues" evidence="1">
    <location>
        <begin position="55"/>
        <end position="65"/>
    </location>
</feature>
<dbReference type="VEuPathDB" id="FungiDB:SPRG_08553"/>
<feature type="region of interest" description="Disordered" evidence="1">
    <location>
        <begin position="28"/>
        <end position="65"/>
    </location>
</feature>
<proteinExistence type="predicted"/>
<accession>A0A067CI51</accession>
<dbReference type="AlphaFoldDB" id="A0A067CI51"/>
<keyword evidence="3" id="KW-1185">Reference proteome</keyword>
<dbReference type="KEGG" id="spar:SPRG_08553"/>
<dbReference type="EMBL" id="KK583226">
    <property type="protein sequence ID" value="KDO26191.1"/>
    <property type="molecule type" value="Genomic_DNA"/>
</dbReference>
<organism evidence="2 3">
    <name type="scientific">Saprolegnia parasitica (strain CBS 223.65)</name>
    <dbReference type="NCBI Taxonomy" id="695850"/>
    <lineage>
        <taxon>Eukaryota</taxon>
        <taxon>Sar</taxon>
        <taxon>Stramenopiles</taxon>
        <taxon>Oomycota</taxon>
        <taxon>Saprolegniomycetes</taxon>
        <taxon>Saprolegniales</taxon>
        <taxon>Saprolegniaceae</taxon>
        <taxon>Saprolegnia</taxon>
    </lineage>
</organism>
<protein>
    <submittedName>
        <fullName evidence="2">Uncharacterized protein</fullName>
    </submittedName>
</protein>
<name>A0A067CI51_SAPPC</name>
<reference evidence="2 3" key="1">
    <citation type="journal article" date="2013" name="PLoS Genet.">
        <title>Distinctive expansion of potential virulence genes in the genome of the oomycete fish pathogen Saprolegnia parasitica.</title>
        <authorList>
            <person name="Jiang R.H."/>
            <person name="de Bruijn I."/>
            <person name="Haas B.J."/>
            <person name="Belmonte R."/>
            <person name="Lobach L."/>
            <person name="Christie J."/>
            <person name="van den Ackerveken G."/>
            <person name="Bottin A."/>
            <person name="Bulone V."/>
            <person name="Diaz-Moreno S.M."/>
            <person name="Dumas B."/>
            <person name="Fan L."/>
            <person name="Gaulin E."/>
            <person name="Govers F."/>
            <person name="Grenville-Briggs L.J."/>
            <person name="Horner N.R."/>
            <person name="Levin J.Z."/>
            <person name="Mammella M."/>
            <person name="Meijer H.J."/>
            <person name="Morris P."/>
            <person name="Nusbaum C."/>
            <person name="Oome S."/>
            <person name="Phillips A.J."/>
            <person name="van Rooyen D."/>
            <person name="Rzeszutek E."/>
            <person name="Saraiva M."/>
            <person name="Secombes C.J."/>
            <person name="Seidl M.F."/>
            <person name="Snel B."/>
            <person name="Stassen J.H."/>
            <person name="Sykes S."/>
            <person name="Tripathy S."/>
            <person name="van den Berg H."/>
            <person name="Vega-Arreguin J.C."/>
            <person name="Wawra S."/>
            <person name="Young S.K."/>
            <person name="Zeng Q."/>
            <person name="Dieguez-Uribeondo J."/>
            <person name="Russ C."/>
            <person name="Tyler B.M."/>
            <person name="van West P."/>
        </authorList>
    </citation>
    <scope>NUCLEOTIDE SEQUENCE [LARGE SCALE GENOMIC DNA]</scope>
    <source>
        <strain evidence="2 3">CBS 223.65</strain>
    </source>
</reference>
<dbReference type="RefSeq" id="XP_012203184.1">
    <property type="nucleotide sequence ID" value="XM_012347794.1"/>
</dbReference>
<evidence type="ECO:0000313" key="3">
    <source>
        <dbReference type="Proteomes" id="UP000030745"/>
    </source>
</evidence>
<gene>
    <name evidence="2" type="ORF">SPRG_08553</name>
</gene>
<evidence type="ECO:0000313" key="2">
    <source>
        <dbReference type="EMBL" id="KDO26191.1"/>
    </source>
</evidence>
<dbReference type="GeneID" id="24130768"/>
<evidence type="ECO:0000256" key="1">
    <source>
        <dbReference type="SAM" id="MobiDB-lite"/>
    </source>
</evidence>
<dbReference type="Proteomes" id="UP000030745">
    <property type="component" value="Unassembled WGS sequence"/>
</dbReference>
<sequence>MSRKQKRSVVQSQHDLELLKKREHRIAKQKKTVEKKVSSKVARRIKARQEKEGIKDEDENAMDEA</sequence>